<dbReference type="PROSITE" id="PS50075">
    <property type="entry name" value="CARRIER"/>
    <property type="match status" value="1"/>
</dbReference>
<dbReference type="FunFam" id="3.30.300.30:FF:000010">
    <property type="entry name" value="Enterobactin synthetase component F"/>
    <property type="match status" value="1"/>
</dbReference>
<feature type="domain" description="Carrier" evidence="4">
    <location>
        <begin position="182"/>
        <end position="256"/>
    </location>
</feature>
<reference evidence="5 6" key="2">
    <citation type="submission" date="2020-03" db="EMBL/GenBank/DDBJ databases">
        <authorList>
            <person name="Ichikawa N."/>
            <person name="Kimura A."/>
            <person name="Kitahashi Y."/>
            <person name="Uohara A."/>
        </authorList>
    </citation>
    <scope>NUCLEOTIDE SEQUENCE [LARGE SCALE GENOMIC DNA]</scope>
    <source>
        <strain evidence="5 6">NBRC 107702</strain>
    </source>
</reference>
<dbReference type="InterPro" id="IPR009081">
    <property type="entry name" value="PP-bd_ACP"/>
</dbReference>
<dbReference type="InterPro" id="IPR020806">
    <property type="entry name" value="PKS_PP-bd"/>
</dbReference>
<feature type="compositionally biased region" description="Low complexity" evidence="3">
    <location>
        <begin position="337"/>
        <end position="367"/>
    </location>
</feature>
<gene>
    <name evidence="5" type="ORF">Pflav_036470</name>
</gene>
<evidence type="ECO:0000313" key="5">
    <source>
        <dbReference type="EMBL" id="BCB77237.1"/>
    </source>
</evidence>
<keyword evidence="1" id="KW-0596">Phosphopantetheine</keyword>
<reference evidence="5 6" key="1">
    <citation type="submission" date="2020-03" db="EMBL/GenBank/DDBJ databases">
        <title>Whole genome shotgun sequence of Phytohabitans flavus NBRC 107702.</title>
        <authorList>
            <person name="Komaki H."/>
            <person name="Tamura T."/>
        </authorList>
    </citation>
    <scope>NUCLEOTIDE SEQUENCE [LARGE SCALE GENOMIC DNA]</scope>
    <source>
        <strain evidence="5 6">NBRC 107702</strain>
    </source>
</reference>
<evidence type="ECO:0000256" key="2">
    <source>
        <dbReference type="ARBA" id="ARBA00022553"/>
    </source>
</evidence>
<name>A0A6F8XTW8_9ACTN</name>
<dbReference type="InterPro" id="IPR029058">
    <property type="entry name" value="AB_hydrolase_fold"/>
</dbReference>
<dbReference type="PROSITE" id="PS00012">
    <property type="entry name" value="PHOSPHOPANTETHEINE"/>
    <property type="match status" value="1"/>
</dbReference>
<evidence type="ECO:0000313" key="6">
    <source>
        <dbReference type="Proteomes" id="UP000502508"/>
    </source>
</evidence>
<organism evidence="5 6">
    <name type="scientific">Phytohabitans flavus</name>
    <dbReference type="NCBI Taxonomy" id="1076124"/>
    <lineage>
        <taxon>Bacteria</taxon>
        <taxon>Bacillati</taxon>
        <taxon>Actinomycetota</taxon>
        <taxon>Actinomycetes</taxon>
        <taxon>Micromonosporales</taxon>
        <taxon>Micromonosporaceae</taxon>
    </lineage>
</organism>
<feature type="compositionally biased region" description="Low complexity" evidence="3">
    <location>
        <begin position="318"/>
        <end position="327"/>
    </location>
</feature>
<proteinExistence type="predicted"/>
<protein>
    <recommendedName>
        <fullName evidence="4">Carrier domain-containing protein</fullName>
    </recommendedName>
</protein>
<dbReference type="SUPFAM" id="SSF47336">
    <property type="entry name" value="ACP-like"/>
    <property type="match status" value="1"/>
</dbReference>
<dbReference type="PANTHER" id="PTHR45527:SF1">
    <property type="entry name" value="FATTY ACID SYNTHASE"/>
    <property type="match status" value="1"/>
</dbReference>
<dbReference type="KEGG" id="pfla:Pflav_036470"/>
<dbReference type="Pfam" id="PF00550">
    <property type="entry name" value="PP-binding"/>
    <property type="match status" value="1"/>
</dbReference>
<dbReference type="SUPFAM" id="SSF56801">
    <property type="entry name" value="Acetyl-CoA synthetase-like"/>
    <property type="match status" value="1"/>
</dbReference>
<dbReference type="GO" id="GO:0043041">
    <property type="term" value="P:amino acid activation for nonribosomal peptide biosynthetic process"/>
    <property type="evidence" value="ECO:0007669"/>
    <property type="project" value="TreeGrafter"/>
</dbReference>
<dbReference type="InterPro" id="IPR006162">
    <property type="entry name" value="Ppantetheine_attach_site"/>
</dbReference>
<dbReference type="AlphaFoldDB" id="A0A6F8XTW8"/>
<dbReference type="GO" id="GO:0005829">
    <property type="term" value="C:cytosol"/>
    <property type="evidence" value="ECO:0007669"/>
    <property type="project" value="TreeGrafter"/>
</dbReference>
<evidence type="ECO:0000259" key="4">
    <source>
        <dbReference type="PROSITE" id="PS50075"/>
    </source>
</evidence>
<dbReference type="EMBL" id="AP022870">
    <property type="protein sequence ID" value="BCB77237.1"/>
    <property type="molecule type" value="Genomic_DNA"/>
</dbReference>
<feature type="region of interest" description="Disordered" evidence="3">
    <location>
        <begin position="162"/>
        <end position="182"/>
    </location>
</feature>
<dbReference type="InterPro" id="IPR036736">
    <property type="entry name" value="ACP-like_sf"/>
</dbReference>
<dbReference type="Gene3D" id="3.40.50.1820">
    <property type="entry name" value="alpha/beta hydrolase"/>
    <property type="match status" value="1"/>
</dbReference>
<dbReference type="Proteomes" id="UP000502508">
    <property type="component" value="Chromosome"/>
</dbReference>
<dbReference type="PANTHER" id="PTHR45527">
    <property type="entry name" value="NONRIBOSOMAL PEPTIDE SYNTHETASE"/>
    <property type="match status" value="1"/>
</dbReference>
<dbReference type="Pfam" id="PF13193">
    <property type="entry name" value="AMP-binding_C"/>
    <property type="match status" value="1"/>
</dbReference>
<dbReference type="GO" id="GO:0031177">
    <property type="term" value="F:phosphopantetheine binding"/>
    <property type="evidence" value="ECO:0007669"/>
    <property type="project" value="InterPro"/>
</dbReference>
<evidence type="ECO:0000256" key="3">
    <source>
        <dbReference type="SAM" id="MobiDB-lite"/>
    </source>
</evidence>
<sequence length="382" mass="39890">MWNTRLYVLDPFLRPATTGELYIAGPQLALGYHGRLALTADRFVADPFGSPGERMYRTGDRVQRLPSGALRYLGRVDQQVKIRGNRVEPGEVEARLRRTPEVADAAVVARADGPGGVRLVAYVVPAGPLDVDALRAGLAAALPEPMVPSAFVTLDALPRTPSGKPDRAALPAPEASRAAARAPRTERERLLCAAIAGVLGLPEVGPDDDFFALGGDSILSIAVSSRARAAGLEVSPRDVFAHRTPAALAAAAGTPSVSEVSDAPLVTLTEDEAATVRRASPVPVADIWPLSRSRRACTSTPATTPAASTSTPRRRRSTSSAASTPAGCAPPAPPCSTPTRASGPASPATASARRCSSSARPSTYHCPRWTCPRCRRTSATSS</sequence>
<accession>A0A6F8XTW8</accession>
<keyword evidence="2" id="KW-0597">Phosphoprotein</keyword>
<dbReference type="InterPro" id="IPR045851">
    <property type="entry name" value="AMP-bd_C_sf"/>
</dbReference>
<dbReference type="SMART" id="SM00823">
    <property type="entry name" value="PKS_PP"/>
    <property type="match status" value="1"/>
</dbReference>
<feature type="compositionally biased region" description="Low complexity" evidence="3">
    <location>
        <begin position="168"/>
        <end position="182"/>
    </location>
</feature>
<keyword evidence="6" id="KW-1185">Reference proteome</keyword>
<dbReference type="Gene3D" id="3.30.300.30">
    <property type="match status" value="1"/>
</dbReference>
<feature type="compositionally biased region" description="Low complexity" evidence="3">
    <location>
        <begin position="296"/>
        <end position="311"/>
    </location>
</feature>
<feature type="region of interest" description="Disordered" evidence="3">
    <location>
        <begin position="295"/>
        <end position="367"/>
    </location>
</feature>
<dbReference type="GO" id="GO:0044550">
    <property type="term" value="P:secondary metabolite biosynthetic process"/>
    <property type="evidence" value="ECO:0007669"/>
    <property type="project" value="TreeGrafter"/>
</dbReference>
<dbReference type="InterPro" id="IPR042099">
    <property type="entry name" value="ANL_N_sf"/>
</dbReference>
<dbReference type="Gene3D" id="3.40.50.12780">
    <property type="entry name" value="N-terminal domain of ligase-like"/>
    <property type="match status" value="1"/>
</dbReference>
<evidence type="ECO:0000256" key="1">
    <source>
        <dbReference type="ARBA" id="ARBA00022450"/>
    </source>
</evidence>
<dbReference type="InterPro" id="IPR025110">
    <property type="entry name" value="AMP-bd_C"/>
</dbReference>